<dbReference type="Gene3D" id="1.10.150.170">
    <property type="entry name" value="Putative methyltransferase TM0872, insert domain"/>
    <property type="match status" value="1"/>
</dbReference>
<evidence type="ECO:0000256" key="1">
    <source>
        <dbReference type="ARBA" id="ARBA00010396"/>
    </source>
</evidence>
<dbReference type="PANTHER" id="PTHR11265:SF0">
    <property type="entry name" value="12S RRNA N4-METHYLCYTIDINE METHYLTRANSFERASE"/>
    <property type="match status" value="1"/>
</dbReference>
<evidence type="ECO:0000256" key="5">
    <source>
        <dbReference type="ARBA" id="ARBA00022691"/>
    </source>
</evidence>
<keyword evidence="9" id="KW-1185">Reference proteome</keyword>
<dbReference type="Gene3D" id="3.40.50.150">
    <property type="entry name" value="Vaccinia Virus protein VP39"/>
    <property type="match status" value="1"/>
</dbReference>
<dbReference type="GO" id="GO:0071424">
    <property type="term" value="F:rRNA (cytosine-N4-)-methyltransferase activity"/>
    <property type="evidence" value="ECO:0007669"/>
    <property type="project" value="UniProtKB-UniRule"/>
</dbReference>
<comment type="function">
    <text evidence="6">Specifically methylates the N4 position of cytidine in position 1402 (C1402) of 16S rRNA.</text>
</comment>
<dbReference type="SUPFAM" id="SSF53335">
    <property type="entry name" value="S-adenosyl-L-methionine-dependent methyltransferases"/>
    <property type="match status" value="1"/>
</dbReference>
<evidence type="ECO:0000256" key="3">
    <source>
        <dbReference type="ARBA" id="ARBA00022603"/>
    </source>
</evidence>
<keyword evidence="3 6" id="KW-0489">Methyltransferase</keyword>
<feature type="binding site" evidence="6">
    <location>
        <position position="106"/>
    </location>
    <ligand>
        <name>S-adenosyl-L-methionine</name>
        <dbReference type="ChEBI" id="CHEBI:59789"/>
    </ligand>
</feature>
<feature type="binding site" evidence="6">
    <location>
        <position position="99"/>
    </location>
    <ligand>
        <name>S-adenosyl-L-methionine</name>
        <dbReference type="ChEBI" id="CHEBI:59789"/>
    </ligand>
</feature>
<evidence type="ECO:0000256" key="2">
    <source>
        <dbReference type="ARBA" id="ARBA00022552"/>
    </source>
</evidence>
<dbReference type="Proteomes" id="UP000249377">
    <property type="component" value="Unassembled WGS sequence"/>
</dbReference>
<accession>A0A328UBB5</accession>
<dbReference type="NCBIfam" id="TIGR00006">
    <property type="entry name" value="16S rRNA (cytosine(1402)-N(4))-methyltransferase RsmH"/>
    <property type="match status" value="1"/>
</dbReference>
<evidence type="ECO:0000313" key="9">
    <source>
        <dbReference type="Proteomes" id="UP000249377"/>
    </source>
</evidence>
<dbReference type="GO" id="GO:0070475">
    <property type="term" value="P:rRNA base methylation"/>
    <property type="evidence" value="ECO:0007669"/>
    <property type="project" value="UniProtKB-UniRule"/>
</dbReference>
<organism evidence="8 9">
    <name type="scientific">Hydrogeniiclostridium mannosilyticum</name>
    <dbReference type="NCBI Taxonomy" id="2764322"/>
    <lineage>
        <taxon>Bacteria</taxon>
        <taxon>Bacillati</taxon>
        <taxon>Bacillota</taxon>
        <taxon>Clostridia</taxon>
        <taxon>Eubacteriales</taxon>
        <taxon>Acutalibacteraceae</taxon>
        <taxon>Hydrogeniiclostridium</taxon>
    </lineage>
</organism>
<evidence type="ECO:0000256" key="6">
    <source>
        <dbReference type="HAMAP-Rule" id="MF_01007"/>
    </source>
</evidence>
<reference evidence="8 9" key="1">
    <citation type="submission" date="2018-06" db="EMBL/GenBank/DDBJ databases">
        <title>Noncontiguous genome sequence of Ruminococcaceae bacterium ASD2818.</title>
        <authorList>
            <person name="Chaplin A.V."/>
            <person name="Sokolova S.R."/>
            <person name="Kochetkova T.O."/>
            <person name="Goltsov A.Y."/>
            <person name="Trofimov D.Y."/>
            <person name="Efimov B.A."/>
        </authorList>
    </citation>
    <scope>NUCLEOTIDE SEQUENCE [LARGE SCALE GENOMIC DNA]</scope>
    <source>
        <strain evidence="8 9">ASD2818</strain>
    </source>
</reference>
<dbReference type="InterPro" id="IPR023397">
    <property type="entry name" value="SAM-dep_MeTrfase_MraW_recog"/>
</dbReference>
<evidence type="ECO:0000256" key="7">
    <source>
        <dbReference type="SAM" id="MobiDB-lite"/>
    </source>
</evidence>
<comment type="catalytic activity">
    <reaction evidence="6">
        <text>cytidine(1402) in 16S rRNA + S-adenosyl-L-methionine = N(4)-methylcytidine(1402) in 16S rRNA + S-adenosyl-L-homocysteine + H(+)</text>
        <dbReference type="Rhea" id="RHEA:42928"/>
        <dbReference type="Rhea" id="RHEA-COMP:10286"/>
        <dbReference type="Rhea" id="RHEA-COMP:10287"/>
        <dbReference type="ChEBI" id="CHEBI:15378"/>
        <dbReference type="ChEBI" id="CHEBI:57856"/>
        <dbReference type="ChEBI" id="CHEBI:59789"/>
        <dbReference type="ChEBI" id="CHEBI:74506"/>
        <dbReference type="ChEBI" id="CHEBI:82748"/>
        <dbReference type="EC" id="2.1.1.199"/>
    </reaction>
</comment>
<comment type="caution">
    <text evidence="8">The sequence shown here is derived from an EMBL/GenBank/DDBJ whole genome shotgun (WGS) entry which is preliminary data.</text>
</comment>
<dbReference type="EMBL" id="QLYR01000008">
    <property type="protein sequence ID" value="RAQ25571.1"/>
    <property type="molecule type" value="Genomic_DNA"/>
</dbReference>
<evidence type="ECO:0000313" key="8">
    <source>
        <dbReference type="EMBL" id="RAQ25571.1"/>
    </source>
</evidence>
<feature type="region of interest" description="Disordered" evidence="7">
    <location>
        <begin position="290"/>
        <end position="311"/>
    </location>
</feature>
<dbReference type="PANTHER" id="PTHR11265">
    <property type="entry name" value="S-ADENOSYL-METHYLTRANSFERASE MRAW"/>
    <property type="match status" value="1"/>
</dbReference>
<dbReference type="EC" id="2.1.1.199" evidence="6"/>
<feature type="binding site" evidence="6">
    <location>
        <position position="78"/>
    </location>
    <ligand>
        <name>S-adenosyl-L-methionine</name>
        <dbReference type="ChEBI" id="CHEBI:59789"/>
    </ligand>
</feature>
<dbReference type="InterPro" id="IPR002903">
    <property type="entry name" value="RsmH"/>
</dbReference>
<dbReference type="GO" id="GO:0005737">
    <property type="term" value="C:cytoplasm"/>
    <property type="evidence" value="ECO:0007669"/>
    <property type="project" value="UniProtKB-SubCell"/>
</dbReference>
<dbReference type="AlphaFoldDB" id="A0A328UBB5"/>
<dbReference type="PIRSF" id="PIRSF004486">
    <property type="entry name" value="MraW"/>
    <property type="match status" value="1"/>
</dbReference>
<name>A0A328UBB5_9FIRM</name>
<keyword evidence="5 6" id="KW-0949">S-adenosyl-L-methionine</keyword>
<proteinExistence type="inferred from homology"/>
<keyword evidence="2 6" id="KW-0698">rRNA processing</keyword>
<dbReference type="RefSeq" id="WP_112333262.1">
    <property type="nucleotide sequence ID" value="NZ_JADPHD010000002.1"/>
</dbReference>
<protein>
    <recommendedName>
        <fullName evidence="6">Ribosomal RNA small subunit methyltransferase H</fullName>
        <ecNumber evidence="6">2.1.1.199</ecNumber>
    </recommendedName>
    <alternativeName>
        <fullName evidence="6">16S rRNA m(4)C1402 methyltransferase</fullName>
    </alternativeName>
    <alternativeName>
        <fullName evidence="6">rRNA (cytosine-N(4)-)-methyltransferase RsmH</fullName>
    </alternativeName>
</protein>
<dbReference type="HAMAP" id="MF_01007">
    <property type="entry name" value="16SrRNA_methyltr_H"/>
    <property type="match status" value="1"/>
</dbReference>
<feature type="binding site" evidence="6">
    <location>
        <begin position="33"/>
        <end position="35"/>
    </location>
    <ligand>
        <name>S-adenosyl-L-methionine</name>
        <dbReference type="ChEBI" id="CHEBI:59789"/>
    </ligand>
</feature>
<dbReference type="SUPFAM" id="SSF81799">
    <property type="entry name" value="Putative methyltransferase TM0872, insert domain"/>
    <property type="match status" value="1"/>
</dbReference>
<evidence type="ECO:0000256" key="4">
    <source>
        <dbReference type="ARBA" id="ARBA00022679"/>
    </source>
</evidence>
<feature type="binding site" evidence="6">
    <location>
        <position position="52"/>
    </location>
    <ligand>
        <name>S-adenosyl-L-methionine</name>
        <dbReference type="ChEBI" id="CHEBI:59789"/>
    </ligand>
</feature>
<comment type="subcellular location">
    <subcellularLocation>
        <location evidence="6">Cytoplasm</location>
    </subcellularLocation>
</comment>
<comment type="similarity">
    <text evidence="1 6">Belongs to the methyltransferase superfamily. RsmH family.</text>
</comment>
<dbReference type="InterPro" id="IPR029063">
    <property type="entry name" value="SAM-dependent_MTases_sf"/>
</dbReference>
<gene>
    <name evidence="6" type="primary">rsmH</name>
    <name evidence="8" type="ORF">DPQ25_11180</name>
</gene>
<keyword evidence="6" id="KW-0963">Cytoplasm</keyword>
<sequence length="311" mass="34225">MEFQHKSVLLQETVEALSISPEGIYIDGTAGGGGHSQAILRLLGNGKLISIDQDPDAVAVLQKRFAANPNAIIYQGNFSAMDRIAEKLGFKAVDGVLLDIGVSSYQFDNGERGFSYHQDAPLDMRMSQSGTSARDLVNQLSWQELARIISQYGEDRNAKRIAQGITRAREKGQIETTGQLAEIIKESVPAAVRREQGHPARKTFQALRIAVNGELDCLEQGLDAAFALLKTQGRLAVITFHSLEDRLVKQKMAQWCRGCTCPPDFPVCVCGKKPRAELLYKKGLAPSAEEVRENPRSRSARLRVCTKLSDE</sequence>
<keyword evidence="4 6" id="KW-0808">Transferase</keyword>
<dbReference type="Pfam" id="PF01795">
    <property type="entry name" value="Methyltransf_5"/>
    <property type="match status" value="1"/>
</dbReference>